<dbReference type="Proteomes" id="UP000824540">
    <property type="component" value="Unassembled WGS sequence"/>
</dbReference>
<name>A0A8T2NHY9_9TELE</name>
<keyword evidence="10" id="KW-1185">Reference proteome</keyword>
<feature type="signal peptide" evidence="7">
    <location>
        <begin position="1"/>
        <end position="24"/>
    </location>
</feature>
<proteinExistence type="predicted"/>
<dbReference type="PANTHER" id="PTHR31395:SF18">
    <property type="entry name" value="PROTEIN SHISA-2 HOMOLOG PRECURSOR"/>
    <property type="match status" value="1"/>
</dbReference>
<feature type="domain" description="Shisa N-terminal" evidence="8">
    <location>
        <begin position="26"/>
        <end position="81"/>
    </location>
</feature>
<comment type="subcellular location">
    <subcellularLocation>
        <location evidence="1">Membrane</location>
    </subcellularLocation>
</comment>
<dbReference type="InterPro" id="IPR053891">
    <property type="entry name" value="Shisa_N"/>
</dbReference>
<accession>A0A8T2NHY9</accession>
<evidence type="ECO:0000256" key="6">
    <source>
        <dbReference type="SAM" id="Phobius"/>
    </source>
</evidence>
<protein>
    <recommendedName>
        <fullName evidence="8">Shisa N-terminal domain-containing protein</fullName>
    </recommendedName>
</protein>
<dbReference type="GO" id="GO:0016020">
    <property type="term" value="C:membrane"/>
    <property type="evidence" value="ECO:0007669"/>
    <property type="project" value="UniProtKB-SubCell"/>
</dbReference>
<keyword evidence="2 6" id="KW-0812">Transmembrane</keyword>
<feature type="transmembrane region" description="Helical" evidence="6">
    <location>
        <begin position="103"/>
        <end position="128"/>
    </location>
</feature>
<evidence type="ECO:0000256" key="2">
    <source>
        <dbReference type="ARBA" id="ARBA00022692"/>
    </source>
</evidence>
<reference evidence="9" key="1">
    <citation type="thesis" date="2021" institute="BYU ScholarsArchive" country="Provo, UT, USA">
        <title>Applications of and Algorithms for Genome Assembly and Genomic Analyses with an Emphasis on Marine Teleosts.</title>
        <authorList>
            <person name="Pickett B.D."/>
        </authorList>
    </citation>
    <scope>NUCLEOTIDE SEQUENCE</scope>
    <source>
        <strain evidence="9">HI-2016</strain>
    </source>
</reference>
<feature type="region of interest" description="Disordered" evidence="5">
    <location>
        <begin position="137"/>
        <end position="185"/>
    </location>
</feature>
<keyword evidence="7" id="KW-0732">Signal</keyword>
<comment type="caution">
    <text evidence="9">The sequence shown here is derived from an EMBL/GenBank/DDBJ whole genome shotgun (WGS) entry which is preliminary data.</text>
</comment>
<dbReference type="AlphaFoldDB" id="A0A8T2NHY9"/>
<dbReference type="InterPro" id="IPR026910">
    <property type="entry name" value="Shisa"/>
</dbReference>
<dbReference type="EMBL" id="JAFBMS010000060">
    <property type="protein sequence ID" value="KAG9338900.1"/>
    <property type="molecule type" value="Genomic_DNA"/>
</dbReference>
<evidence type="ECO:0000256" key="5">
    <source>
        <dbReference type="SAM" id="MobiDB-lite"/>
    </source>
</evidence>
<evidence type="ECO:0000313" key="9">
    <source>
        <dbReference type="EMBL" id="KAG9338900.1"/>
    </source>
</evidence>
<evidence type="ECO:0000256" key="3">
    <source>
        <dbReference type="ARBA" id="ARBA00022989"/>
    </source>
</evidence>
<evidence type="ECO:0000313" key="10">
    <source>
        <dbReference type="Proteomes" id="UP000824540"/>
    </source>
</evidence>
<evidence type="ECO:0000256" key="4">
    <source>
        <dbReference type="ARBA" id="ARBA00023136"/>
    </source>
</evidence>
<sequence length="276" mass="30045">MAVYYAICSLYLLVSALQPKGVDGTGEYCHGWADAYNIWHKGFQCPERYDGEEARYCCGTCTLRYCCTAAEARLDQSSCENDNFYEFENDGKTKTQPPPVPTYLPFLIVAGAFVSFVVVGSVVAVCCCRCLKPKARDRQSGSAPAQNRLLESSGPSSDAMTPSRHSSASSSSVGRSTVTARQQNGCPISTEVTVNMYGPAGSGYPIAGSQGQHFISTAKPHGPFFQPYLNYGIPPERTMLMTPAFLDNRSTYSQQQALPFQQAPMHTEPLYTGVTI</sequence>
<feature type="chain" id="PRO_5035719634" description="Shisa N-terminal domain-containing protein" evidence="7">
    <location>
        <begin position="25"/>
        <end position="276"/>
    </location>
</feature>
<feature type="compositionally biased region" description="Polar residues" evidence="5">
    <location>
        <begin position="140"/>
        <end position="160"/>
    </location>
</feature>
<dbReference type="PANTHER" id="PTHR31395">
    <property type="entry name" value="SHISA"/>
    <property type="match status" value="1"/>
</dbReference>
<keyword evidence="3 6" id="KW-1133">Transmembrane helix</keyword>
<dbReference type="OrthoDB" id="10025410at2759"/>
<gene>
    <name evidence="9" type="ORF">JZ751_024290</name>
</gene>
<dbReference type="Pfam" id="PF13908">
    <property type="entry name" value="Shisa_N"/>
    <property type="match status" value="1"/>
</dbReference>
<evidence type="ECO:0000256" key="7">
    <source>
        <dbReference type="SAM" id="SignalP"/>
    </source>
</evidence>
<feature type="compositionally biased region" description="Low complexity" evidence="5">
    <location>
        <begin position="163"/>
        <end position="180"/>
    </location>
</feature>
<keyword evidence="4 6" id="KW-0472">Membrane</keyword>
<evidence type="ECO:0000256" key="1">
    <source>
        <dbReference type="ARBA" id="ARBA00004370"/>
    </source>
</evidence>
<organism evidence="9 10">
    <name type="scientific">Albula glossodonta</name>
    <name type="common">roundjaw bonefish</name>
    <dbReference type="NCBI Taxonomy" id="121402"/>
    <lineage>
        <taxon>Eukaryota</taxon>
        <taxon>Metazoa</taxon>
        <taxon>Chordata</taxon>
        <taxon>Craniata</taxon>
        <taxon>Vertebrata</taxon>
        <taxon>Euteleostomi</taxon>
        <taxon>Actinopterygii</taxon>
        <taxon>Neopterygii</taxon>
        <taxon>Teleostei</taxon>
        <taxon>Albuliformes</taxon>
        <taxon>Albulidae</taxon>
        <taxon>Albula</taxon>
    </lineage>
</organism>
<evidence type="ECO:0000259" key="8">
    <source>
        <dbReference type="Pfam" id="PF13908"/>
    </source>
</evidence>